<dbReference type="HOGENOM" id="CLU_089574_13_3_0"/>
<dbReference type="STRING" id="234267.Acid_4923"/>
<dbReference type="PROSITE" id="PS50206">
    <property type="entry name" value="RHODANESE_3"/>
    <property type="match status" value="1"/>
</dbReference>
<dbReference type="OrthoDB" id="9800872at2"/>
<dbReference type="InterPro" id="IPR050229">
    <property type="entry name" value="GlpE_sulfurtransferase"/>
</dbReference>
<evidence type="ECO:0000313" key="2">
    <source>
        <dbReference type="EMBL" id="ABJ85882.1"/>
    </source>
</evidence>
<accession>Q01WT3</accession>
<dbReference type="InParanoid" id="Q01WT3"/>
<dbReference type="Gene3D" id="3.40.250.10">
    <property type="entry name" value="Rhodanese-like domain"/>
    <property type="match status" value="1"/>
</dbReference>
<feature type="domain" description="Rhodanese" evidence="1">
    <location>
        <begin position="18"/>
        <end position="106"/>
    </location>
</feature>
<sequence>MNSVKSATPAEIKQRLAAGEPLELIDVREPGELAIAAIEGARALPMSQASTWIDHLPGDRELVIICHHGMRSMQVAMALVQRGHGNVTNMTGGIDLWSTQVDPTVPRY</sequence>
<proteinExistence type="predicted"/>
<dbReference type="AlphaFoldDB" id="Q01WT3"/>
<dbReference type="SMART" id="SM00450">
    <property type="entry name" value="RHOD"/>
    <property type="match status" value="1"/>
</dbReference>
<dbReference type="InterPro" id="IPR001763">
    <property type="entry name" value="Rhodanese-like_dom"/>
</dbReference>
<dbReference type="KEGG" id="sus:Acid_4923"/>
<dbReference type="eggNOG" id="COG0607">
    <property type="taxonomic scope" value="Bacteria"/>
</dbReference>
<gene>
    <name evidence="2" type="ordered locus">Acid_4923</name>
</gene>
<dbReference type="Pfam" id="PF00581">
    <property type="entry name" value="Rhodanese"/>
    <property type="match status" value="1"/>
</dbReference>
<dbReference type="InterPro" id="IPR036873">
    <property type="entry name" value="Rhodanese-like_dom_sf"/>
</dbReference>
<protein>
    <submittedName>
        <fullName evidence="2">Rhodanese domain protein</fullName>
    </submittedName>
</protein>
<dbReference type="EMBL" id="CP000473">
    <property type="protein sequence ID" value="ABJ85882.1"/>
    <property type="molecule type" value="Genomic_DNA"/>
</dbReference>
<organism evidence="2">
    <name type="scientific">Solibacter usitatus (strain Ellin6076)</name>
    <dbReference type="NCBI Taxonomy" id="234267"/>
    <lineage>
        <taxon>Bacteria</taxon>
        <taxon>Pseudomonadati</taxon>
        <taxon>Acidobacteriota</taxon>
        <taxon>Terriglobia</taxon>
        <taxon>Bryobacterales</taxon>
        <taxon>Solibacteraceae</taxon>
        <taxon>Candidatus Solibacter</taxon>
    </lineage>
</organism>
<dbReference type="PANTHER" id="PTHR43031">
    <property type="entry name" value="FAD-DEPENDENT OXIDOREDUCTASE"/>
    <property type="match status" value="1"/>
</dbReference>
<evidence type="ECO:0000259" key="1">
    <source>
        <dbReference type="PROSITE" id="PS50206"/>
    </source>
</evidence>
<dbReference type="SUPFAM" id="SSF52821">
    <property type="entry name" value="Rhodanese/Cell cycle control phosphatase"/>
    <property type="match status" value="1"/>
</dbReference>
<dbReference type="PANTHER" id="PTHR43031:SF17">
    <property type="entry name" value="SULFURTRANSFERASE YTWF-RELATED"/>
    <property type="match status" value="1"/>
</dbReference>
<name>Q01WT3_SOLUE</name>
<reference evidence="2" key="1">
    <citation type="submission" date="2006-10" db="EMBL/GenBank/DDBJ databases">
        <title>Complete sequence of Solibacter usitatus Ellin6076.</title>
        <authorList>
            <consortium name="US DOE Joint Genome Institute"/>
            <person name="Copeland A."/>
            <person name="Lucas S."/>
            <person name="Lapidus A."/>
            <person name="Barry K."/>
            <person name="Detter J.C."/>
            <person name="Glavina del Rio T."/>
            <person name="Hammon N."/>
            <person name="Israni S."/>
            <person name="Dalin E."/>
            <person name="Tice H."/>
            <person name="Pitluck S."/>
            <person name="Thompson L.S."/>
            <person name="Brettin T."/>
            <person name="Bruce D."/>
            <person name="Han C."/>
            <person name="Tapia R."/>
            <person name="Gilna P."/>
            <person name="Schmutz J."/>
            <person name="Larimer F."/>
            <person name="Land M."/>
            <person name="Hauser L."/>
            <person name="Kyrpides N."/>
            <person name="Mikhailova N."/>
            <person name="Janssen P.H."/>
            <person name="Kuske C.R."/>
            <person name="Richardson P."/>
        </authorList>
    </citation>
    <scope>NUCLEOTIDE SEQUENCE</scope>
    <source>
        <strain evidence="2">Ellin6076</strain>
    </source>
</reference>